<organism evidence="9 10">
    <name type="scientific">Prototheca wickerhamii</name>
    <dbReference type="NCBI Taxonomy" id="3111"/>
    <lineage>
        <taxon>Eukaryota</taxon>
        <taxon>Viridiplantae</taxon>
        <taxon>Chlorophyta</taxon>
        <taxon>core chlorophytes</taxon>
        <taxon>Trebouxiophyceae</taxon>
        <taxon>Chlorellales</taxon>
        <taxon>Chlorellaceae</taxon>
        <taxon>Prototheca</taxon>
    </lineage>
</organism>
<dbReference type="PANTHER" id="PTHR43422:SF3">
    <property type="entry name" value="THIAMINE THIAZOLE SYNTHASE"/>
    <property type="match status" value="1"/>
</dbReference>
<dbReference type="PANTHER" id="PTHR43422">
    <property type="entry name" value="THIAMINE THIAZOLE SYNTHASE"/>
    <property type="match status" value="1"/>
</dbReference>
<sequence length="404" mass="43442">MELKEVARSKDNNGIELIPNDSNIFLWRAGPTDSPYQGGHFELSIQVPEQYPLVPPQVKFKTKLFHPNVHFKTGEICLDILKNAWSPAWTLQSVCHAIVALLTDSAPDSPLNCDAGNLLRAGDVRGFASLARLYTVEFNPISESQVSRAMTSRYFKDLYDNAEVDVVIVGAGSAGLSCAYELTKHPDVRVAIIEQGVAPGGGAWLGGQLFSAMCIRKPAHKLMDELNIPYDDEGDMVVVKHAALVTSTLLSKVLAAPNIKLFNATAAEDLIVKSKPAGGAAVPHVAGAVTNWTLVSLNHDTQMCMDPNTILSKVMRLAKLGLIERAPGMGALDMNSAEDAVVDRTREIVPGMVICGMEVAELDGCPRMGPTFGAMFVSGVKAAHVALASLRRQQEEEGLQAKTA</sequence>
<evidence type="ECO:0000256" key="5">
    <source>
        <dbReference type="ARBA" id="ARBA00023004"/>
    </source>
</evidence>
<evidence type="ECO:0000256" key="7">
    <source>
        <dbReference type="PROSITE-ProRule" id="PRU10133"/>
    </source>
</evidence>
<dbReference type="AlphaFoldDB" id="A0AAD9MMC0"/>
<evidence type="ECO:0000256" key="4">
    <source>
        <dbReference type="ARBA" id="ARBA00022977"/>
    </source>
</evidence>
<dbReference type="GO" id="GO:0009228">
    <property type="term" value="P:thiamine biosynthetic process"/>
    <property type="evidence" value="ECO:0007669"/>
    <property type="project" value="UniProtKB-KW"/>
</dbReference>
<keyword evidence="6" id="KW-0520">NAD</keyword>
<reference evidence="9" key="1">
    <citation type="submission" date="2021-01" db="EMBL/GenBank/DDBJ databases">
        <authorList>
            <person name="Eckstrom K.M.E."/>
        </authorList>
    </citation>
    <scope>NUCLEOTIDE SEQUENCE</scope>
    <source>
        <strain evidence="9">UVCC 0001</strain>
    </source>
</reference>
<dbReference type="Pfam" id="PF00179">
    <property type="entry name" value="UQ_con"/>
    <property type="match status" value="1"/>
</dbReference>
<keyword evidence="4" id="KW-0784">Thiamine biosynthesis</keyword>
<dbReference type="InterPro" id="IPR000608">
    <property type="entry name" value="UBC"/>
</dbReference>
<dbReference type="SUPFAM" id="SSF54495">
    <property type="entry name" value="UBC-like"/>
    <property type="match status" value="1"/>
</dbReference>
<keyword evidence="5" id="KW-0408">Iron</keyword>
<dbReference type="InterPro" id="IPR016135">
    <property type="entry name" value="UBQ-conjugating_enzyme/RWD"/>
</dbReference>
<dbReference type="SMART" id="SM00212">
    <property type="entry name" value="UBCc"/>
    <property type="match status" value="1"/>
</dbReference>
<evidence type="ECO:0000256" key="2">
    <source>
        <dbReference type="ARBA" id="ARBA00022723"/>
    </source>
</evidence>
<dbReference type="PROSITE" id="PS00183">
    <property type="entry name" value="UBC_1"/>
    <property type="match status" value="1"/>
</dbReference>
<dbReference type="PROSITE" id="PS50127">
    <property type="entry name" value="UBC_2"/>
    <property type="match status" value="1"/>
</dbReference>
<dbReference type="InterPro" id="IPR036188">
    <property type="entry name" value="FAD/NAD-bd_sf"/>
</dbReference>
<dbReference type="GO" id="GO:0046872">
    <property type="term" value="F:metal ion binding"/>
    <property type="evidence" value="ECO:0007669"/>
    <property type="project" value="UniProtKB-KW"/>
</dbReference>
<dbReference type="InterPro" id="IPR023313">
    <property type="entry name" value="UBQ-conjugating_AS"/>
</dbReference>
<dbReference type="InterPro" id="IPR002922">
    <property type="entry name" value="Thi4_fam"/>
</dbReference>
<accession>A0AAD9MMC0</accession>
<comment type="caution">
    <text evidence="9">The sequence shown here is derived from an EMBL/GenBank/DDBJ whole genome shotgun (WGS) entry which is preliminary data.</text>
</comment>
<name>A0AAD9MMC0_PROWI</name>
<feature type="active site" description="Glycyl thioester intermediate" evidence="7">
    <location>
        <position position="77"/>
    </location>
</feature>
<proteinExistence type="predicted"/>
<dbReference type="Gene3D" id="3.10.110.10">
    <property type="entry name" value="Ubiquitin Conjugating Enzyme"/>
    <property type="match status" value="1"/>
</dbReference>
<keyword evidence="1" id="KW-0808">Transferase</keyword>
<gene>
    <name evidence="9" type="primary">THI1</name>
    <name evidence="9" type="ORF">QBZ16_005426</name>
</gene>
<evidence type="ECO:0000256" key="3">
    <source>
        <dbReference type="ARBA" id="ARBA00022786"/>
    </source>
</evidence>
<evidence type="ECO:0000259" key="8">
    <source>
        <dbReference type="PROSITE" id="PS50127"/>
    </source>
</evidence>
<evidence type="ECO:0000313" key="9">
    <source>
        <dbReference type="EMBL" id="KAK2076666.1"/>
    </source>
</evidence>
<dbReference type="SUPFAM" id="SSF51905">
    <property type="entry name" value="FAD/NAD(P)-binding domain"/>
    <property type="match status" value="1"/>
</dbReference>
<evidence type="ECO:0000313" key="10">
    <source>
        <dbReference type="Proteomes" id="UP001255856"/>
    </source>
</evidence>
<evidence type="ECO:0000256" key="1">
    <source>
        <dbReference type="ARBA" id="ARBA00022679"/>
    </source>
</evidence>
<dbReference type="Gene3D" id="6.10.250.2840">
    <property type="match status" value="1"/>
</dbReference>
<keyword evidence="3" id="KW-0833">Ubl conjugation pathway</keyword>
<keyword evidence="9" id="KW-0413">Isomerase</keyword>
<evidence type="ECO:0000256" key="6">
    <source>
        <dbReference type="ARBA" id="ARBA00023027"/>
    </source>
</evidence>
<dbReference type="CDD" id="cd23812">
    <property type="entry name" value="UBCc_ScPEX4-like"/>
    <property type="match status" value="1"/>
</dbReference>
<dbReference type="NCBIfam" id="TIGR00292">
    <property type="entry name" value="sulfide-dependent adenosine diphosphate thiazole synthase"/>
    <property type="match status" value="1"/>
</dbReference>
<dbReference type="Gene3D" id="3.50.50.60">
    <property type="entry name" value="FAD/NAD(P)-binding domain"/>
    <property type="match status" value="1"/>
</dbReference>
<dbReference type="Proteomes" id="UP001255856">
    <property type="component" value="Unassembled WGS sequence"/>
</dbReference>
<protein>
    <submittedName>
        <fullName evidence="9">Triosephosphate isomerase</fullName>
    </submittedName>
</protein>
<keyword evidence="2" id="KW-0479">Metal-binding</keyword>
<dbReference type="GO" id="GO:0016853">
    <property type="term" value="F:isomerase activity"/>
    <property type="evidence" value="ECO:0007669"/>
    <property type="project" value="UniProtKB-KW"/>
</dbReference>
<keyword evidence="10" id="KW-1185">Reference proteome</keyword>
<dbReference type="Pfam" id="PF01946">
    <property type="entry name" value="Thi4"/>
    <property type="match status" value="1"/>
</dbReference>
<feature type="domain" description="UBC core" evidence="8">
    <location>
        <begin position="1"/>
        <end position="140"/>
    </location>
</feature>
<dbReference type="EMBL" id="JASFZW010000009">
    <property type="protein sequence ID" value="KAK2076666.1"/>
    <property type="molecule type" value="Genomic_DNA"/>
</dbReference>
<dbReference type="GO" id="GO:0016740">
    <property type="term" value="F:transferase activity"/>
    <property type="evidence" value="ECO:0007669"/>
    <property type="project" value="UniProtKB-KW"/>
</dbReference>